<name>X1E0N4_9ZZZZ</name>
<evidence type="ECO:0000313" key="2">
    <source>
        <dbReference type="EMBL" id="GAH26087.1"/>
    </source>
</evidence>
<feature type="non-terminal residue" evidence="2">
    <location>
        <position position="1"/>
    </location>
</feature>
<dbReference type="AlphaFoldDB" id="X1E0N4"/>
<reference evidence="2" key="1">
    <citation type="journal article" date="2014" name="Front. Microbiol.">
        <title>High frequency of phylogenetically diverse reductive dehalogenase-homologous genes in deep subseafloor sedimentary metagenomes.</title>
        <authorList>
            <person name="Kawai M."/>
            <person name="Futagami T."/>
            <person name="Toyoda A."/>
            <person name="Takaki Y."/>
            <person name="Nishi S."/>
            <person name="Hori S."/>
            <person name="Arai W."/>
            <person name="Tsubouchi T."/>
            <person name="Morono Y."/>
            <person name="Uchiyama I."/>
            <person name="Ito T."/>
            <person name="Fujiyama A."/>
            <person name="Inagaki F."/>
            <person name="Takami H."/>
        </authorList>
    </citation>
    <scope>NUCLEOTIDE SEQUENCE</scope>
    <source>
        <strain evidence="2">Expedition CK06-06</strain>
    </source>
</reference>
<feature type="region of interest" description="Disordered" evidence="1">
    <location>
        <begin position="38"/>
        <end position="58"/>
    </location>
</feature>
<evidence type="ECO:0000256" key="1">
    <source>
        <dbReference type="SAM" id="MobiDB-lite"/>
    </source>
</evidence>
<organism evidence="2">
    <name type="scientific">marine sediment metagenome</name>
    <dbReference type="NCBI Taxonomy" id="412755"/>
    <lineage>
        <taxon>unclassified sequences</taxon>
        <taxon>metagenomes</taxon>
        <taxon>ecological metagenomes</taxon>
    </lineage>
</organism>
<sequence length="58" mass="6389">VHRLREAFDLDRSQLPEQAVYRASTIEGLATFIDAVLSGGPRQPDEPTPLLVTLRKGS</sequence>
<comment type="caution">
    <text evidence="2">The sequence shown here is derived from an EMBL/GenBank/DDBJ whole genome shotgun (WGS) entry which is preliminary data.</text>
</comment>
<evidence type="ECO:0008006" key="3">
    <source>
        <dbReference type="Google" id="ProtNLM"/>
    </source>
</evidence>
<proteinExistence type="predicted"/>
<protein>
    <recommendedName>
        <fullName evidence="3">Carrier domain-containing protein</fullName>
    </recommendedName>
</protein>
<dbReference type="EMBL" id="BARU01005051">
    <property type="protein sequence ID" value="GAH26087.1"/>
    <property type="molecule type" value="Genomic_DNA"/>
</dbReference>
<gene>
    <name evidence="2" type="ORF">S03H2_09722</name>
</gene>
<feature type="non-terminal residue" evidence="2">
    <location>
        <position position="58"/>
    </location>
</feature>
<accession>X1E0N4</accession>